<sequence>MPVHKLVLLALGLSLGGCVATSQMDRAEMEAGPAPESVRTAIVNGARTYMAGPYVLRRAEISTMPFDALRDRHYVCVRADAANAGGEDLGRKAMAVFVRNERPVATALNDPLCARPGLRWEPFPELEALYRP</sequence>
<dbReference type="STRING" id="370622.LA66_09220"/>
<dbReference type="AlphaFoldDB" id="A0A0B1Q7F6"/>
<dbReference type="Proteomes" id="UP000030826">
    <property type="component" value="Unassembled WGS sequence"/>
</dbReference>
<evidence type="ECO:0000256" key="1">
    <source>
        <dbReference type="SAM" id="SignalP"/>
    </source>
</evidence>
<accession>A0A0B1Q7F6</accession>
<reference evidence="2 3" key="1">
    <citation type="submission" date="2014-09" db="EMBL/GenBank/DDBJ databases">
        <title>Isolation and characterization of Aurantimonas altamirensis ON-56566 from clinical sample following a dog bite.</title>
        <authorList>
            <person name="Eshaghi A."/>
            <person name="Li A."/>
            <person name="Shahinas D."/>
            <person name="Bahn P."/>
            <person name="Kus J.V."/>
            <person name="Patel S.N."/>
        </authorList>
    </citation>
    <scope>NUCLEOTIDE SEQUENCE [LARGE SCALE GENOMIC DNA]</scope>
    <source>
        <strain evidence="2 3">ON-56566</strain>
    </source>
</reference>
<organism evidence="2 3">
    <name type="scientific">Aureimonas altamirensis</name>
    <dbReference type="NCBI Taxonomy" id="370622"/>
    <lineage>
        <taxon>Bacteria</taxon>
        <taxon>Pseudomonadati</taxon>
        <taxon>Pseudomonadota</taxon>
        <taxon>Alphaproteobacteria</taxon>
        <taxon>Hyphomicrobiales</taxon>
        <taxon>Aurantimonadaceae</taxon>
        <taxon>Aureimonas</taxon>
    </lineage>
</organism>
<dbReference type="PROSITE" id="PS51257">
    <property type="entry name" value="PROKAR_LIPOPROTEIN"/>
    <property type="match status" value="1"/>
</dbReference>
<dbReference type="EMBL" id="JRFJ01000002">
    <property type="protein sequence ID" value="KHJ54750.1"/>
    <property type="molecule type" value="Genomic_DNA"/>
</dbReference>
<protein>
    <recommendedName>
        <fullName evidence="4">Lipoprotein</fullName>
    </recommendedName>
</protein>
<evidence type="ECO:0000313" key="2">
    <source>
        <dbReference type="EMBL" id="KHJ54750.1"/>
    </source>
</evidence>
<name>A0A0B1Q7F6_9HYPH</name>
<feature type="signal peptide" evidence="1">
    <location>
        <begin position="1"/>
        <end position="20"/>
    </location>
</feature>
<evidence type="ECO:0000313" key="3">
    <source>
        <dbReference type="Proteomes" id="UP000030826"/>
    </source>
</evidence>
<evidence type="ECO:0008006" key="4">
    <source>
        <dbReference type="Google" id="ProtNLM"/>
    </source>
</evidence>
<feature type="chain" id="PRO_5002080467" description="Lipoprotein" evidence="1">
    <location>
        <begin position="21"/>
        <end position="132"/>
    </location>
</feature>
<comment type="caution">
    <text evidence="2">The sequence shown here is derived from an EMBL/GenBank/DDBJ whole genome shotgun (WGS) entry which is preliminary data.</text>
</comment>
<proteinExistence type="predicted"/>
<gene>
    <name evidence="2" type="ORF">LA66_09220</name>
</gene>
<keyword evidence="1" id="KW-0732">Signal</keyword>